<dbReference type="AlphaFoldDB" id="A0A919BAL3"/>
<comment type="caution">
    <text evidence="2">The sequence shown here is derived from an EMBL/GenBank/DDBJ whole genome shotgun (WGS) entry which is preliminary data.</text>
</comment>
<dbReference type="InterPro" id="IPR010310">
    <property type="entry name" value="T7SS_ESAT-6-like"/>
</dbReference>
<dbReference type="RefSeq" id="WP_190133368.1">
    <property type="nucleotide sequence ID" value="NZ_BNBD01000028.1"/>
</dbReference>
<proteinExistence type="inferred from homology"/>
<accession>A0A919BAL3</accession>
<name>A0A919BAL3_9ACTN</name>
<evidence type="ECO:0000313" key="2">
    <source>
        <dbReference type="EMBL" id="GHF74728.1"/>
    </source>
</evidence>
<evidence type="ECO:0000313" key="3">
    <source>
        <dbReference type="Proteomes" id="UP000638313"/>
    </source>
</evidence>
<dbReference type="Gene3D" id="1.10.287.1060">
    <property type="entry name" value="ESAT-6-like"/>
    <property type="match status" value="1"/>
</dbReference>
<gene>
    <name evidence="2" type="ORF">GCM10010218_64740</name>
</gene>
<dbReference type="Proteomes" id="UP000638313">
    <property type="component" value="Unassembled WGS sequence"/>
</dbReference>
<sequence length="101" mass="11320">MGRDVDLKVSYAHVEELAQAIDAAAKVVEDNLKDIWAAVNMVSDSWEGEARQMFNAADAQFHARGNHIKETLTKVASTIRHGSQSYHETDRRASRLFDVGY</sequence>
<dbReference type="InterPro" id="IPR036689">
    <property type="entry name" value="ESAT-6-like_sf"/>
</dbReference>
<reference evidence="2" key="2">
    <citation type="submission" date="2020-09" db="EMBL/GenBank/DDBJ databases">
        <authorList>
            <person name="Sun Q."/>
            <person name="Ohkuma M."/>
        </authorList>
    </citation>
    <scope>NUCLEOTIDE SEQUENCE</scope>
    <source>
        <strain evidence="2">JCM 4059</strain>
    </source>
</reference>
<dbReference type="NCBIfam" id="TIGR03930">
    <property type="entry name" value="WXG100_ESAT6"/>
    <property type="match status" value="1"/>
</dbReference>
<protein>
    <recommendedName>
        <fullName evidence="1">ESAT-6-like protein</fullName>
    </recommendedName>
</protein>
<dbReference type="Pfam" id="PF06013">
    <property type="entry name" value="WXG100"/>
    <property type="match status" value="1"/>
</dbReference>
<evidence type="ECO:0000256" key="1">
    <source>
        <dbReference type="RuleBase" id="RU362001"/>
    </source>
</evidence>
<comment type="similarity">
    <text evidence="1">Belongs to the WXG100 family.</text>
</comment>
<keyword evidence="3" id="KW-1185">Reference proteome</keyword>
<dbReference type="EMBL" id="BNBD01000028">
    <property type="protein sequence ID" value="GHF74728.1"/>
    <property type="molecule type" value="Genomic_DNA"/>
</dbReference>
<reference evidence="2" key="1">
    <citation type="journal article" date="2014" name="Int. J. Syst. Evol. Microbiol.">
        <title>Complete genome sequence of Corynebacterium casei LMG S-19264T (=DSM 44701T), isolated from a smear-ripened cheese.</title>
        <authorList>
            <consortium name="US DOE Joint Genome Institute (JGI-PGF)"/>
            <person name="Walter F."/>
            <person name="Albersmeier A."/>
            <person name="Kalinowski J."/>
            <person name="Ruckert C."/>
        </authorList>
    </citation>
    <scope>NUCLEOTIDE SEQUENCE</scope>
    <source>
        <strain evidence="2">JCM 4059</strain>
    </source>
</reference>
<dbReference type="SUPFAM" id="SSF140453">
    <property type="entry name" value="EsxAB dimer-like"/>
    <property type="match status" value="1"/>
</dbReference>
<organism evidence="2 3">
    <name type="scientific">Streptomyces mashuensis</name>
    <dbReference type="NCBI Taxonomy" id="33904"/>
    <lineage>
        <taxon>Bacteria</taxon>
        <taxon>Bacillati</taxon>
        <taxon>Actinomycetota</taxon>
        <taxon>Actinomycetes</taxon>
        <taxon>Kitasatosporales</taxon>
        <taxon>Streptomycetaceae</taxon>
        <taxon>Streptomyces</taxon>
    </lineage>
</organism>